<dbReference type="GO" id="GO:0004775">
    <property type="term" value="F:succinate-CoA ligase (ADP-forming) activity"/>
    <property type="evidence" value="ECO:0007669"/>
    <property type="project" value="TreeGrafter"/>
</dbReference>
<name>A0A235H3H8_AZOBR</name>
<reference evidence="3 4" key="1">
    <citation type="submission" date="2017-07" db="EMBL/GenBank/DDBJ databases">
        <title>Whole genome sequence of Azospirillum brasilense 2A1, a potential biofertilizer strain.</title>
        <authorList>
            <person name="Fontana C.A."/>
            <person name="Toffoli L.M."/>
            <person name="Salazar S.M."/>
            <person name="Puglisi E."/>
            <person name="Pedraza R."/>
            <person name="Bassi D."/>
            <person name="Cocconcelli P.S."/>
        </authorList>
    </citation>
    <scope>NUCLEOTIDE SEQUENCE [LARGE SCALE GENOMIC DNA]</scope>
    <source>
        <strain evidence="3 4">2A1</strain>
    </source>
</reference>
<feature type="domain" description="ATP-grasp" evidence="2">
    <location>
        <begin position="9"/>
        <end position="55"/>
    </location>
</feature>
<accession>A0A235H3H8</accession>
<dbReference type="Gene3D" id="3.30.470.20">
    <property type="entry name" value="ATP-grasp fold, B domain"/>
    <property type="match status" value="1"/>
</dbReference>
<comment type="caution">
    <text evidence="3">The sequence shown here is derived from an EMBL/GenBank/DDBJ whole genome shotgun (WGS) entry which is preliminary data.</text>
</comment>
<dbReference type="GO" id="GO:0042709">
    <property type="term" value="C:succinate-CoA ligase complex"/>
    <property type="evidence" value="ECO:0007669"/>
    <property type="project" value="TreeGrafter"/>
</dbReference>
<dbReference type="Proteomes" id="UP000215367">
    <property type="component" value="Unassembled WGS sequence"/>
</dbReference>
<evidence type="ECO:0000313" key="3">
    <source>
        <dbReference type="EMBL" id="OYD80033.1"/>
    </source>
</evidence>
<keyword evidence="1" id="KW-0067">ATP-binding</keyword>
<protein>
    <recommendedName>
        <fullName evidence="2">ATP-grasp domain-containing protein</fullName>
    </recommendedName>
</protein>
<gene>
    <name evidence="3" type="ORF">CHT98_33390</name>
</gene>
<dbReference type="PANTHER" id="PTHR11815">
    <property type="entry name" value="SUCCINYL-COA SYNTHETASE BETA CHAIN"/>
    <property type="match status" value="1"/>
</dbReference>
<dbReference type="GO" id="GO:0005524">
    <property type="term" value="F:ATP binding"/>
    <property type="evidence" value="ECO:0007669"/>
    <property type="project" value="UniProtKB-UniRule"/>
</dbReference>
<dbReference type="SUPFAM" id="SSF56059">
    <property type="entry name" value="Glutathione synthetase ATP-binding domain-like"/>
    <property type="match status" value="1"/>
</dbReference>
<dbReference type="GO" id="GO:0005829">
    <property type="term" value="C:cytosol"/>
    <property type="evidence" value="ECO:0007669"/>
    <property type="project" value="TreeGrafter"/>
</dbReference>
<dbReference type="InterPro" id="IPR013815">
    <property type="entry name" value="ATP_grasp_subdomain_1"/>
</dbReference>
<sequence length="67" mass="7047">MNIHEYQAKGLLKTYGVAVPRGGVAFSPEEAEAVARELGGPVWVVKSQIHAGGRGAGRFKDNPEGKG</sequence>
<evidence type="ECO:0000259" key="2">
    <source>
        <dbReference type="PROSITE" id="PS50975"/>
    </source>
</evidence>
<dbReference type="InterPro" id="IPR013650">
    <property type="entry name" value="ATP-grasp_succ-CoA_synth-type"/>
</dbReference>
<dbReference type="GO" id="GO:0046872">
    <property type="term" value="F:metal ion binding"/>
    <property type="evidence" value="ECO:0007669"/>
    <property type="project" value="InterPro"/>
</dbReference>
<dbReference type="Gene3D" id="3.30.1490.20">
    <property type="entry name" value="ATP-grasp fold, A domain"/>
    <property type="match status" value="1"/>
</dbReference>
<dbReference type="PROSITE" id="PS50975">
    <property type="entry name" value="ATP_GRASP"/>
    <property type="match status" value="1"/>
</dbReference>
<dbReference type="GO" id="GO:0006099">
    <property type="term" value="P:tricarboxylic acid cycle"/>
    <property type="evidence" value="ECO:0007669"/>
    <property type="project" value="TreeGrafter"/>
</dbReference>
<dbReference type="PANTHER" id="PTHR11815:SF10">
    <property type="entry name" value="SUCCINATE--COA LIGASE [GDP-FORMING] SUBUNIT BETA, MITOCHONDRIAL"/>
    <property type="match status" value="1"/>
</dbReference>
<evidence type="ECO:0000256" key="1">
    <source>
        <dbReference type="PROSITE-ProRule" id="PRU00409"/>
    </source>
</evidence>
<dbReference type="Pfam" id="PF08442">
    <property type="entry name" value="ATP-grasp_2"/>
    <property type="match status" value="1"/>
</dbReference>
<dbReference type="EMBL" id="NOWT01000123">
    <property type="protein sequence ID" value="OYD80033.1"/>
    <property type="molecule type" value="Genomic_DNA"/>
</dbReference>
<dbReference type="RefSeq" id="WP_349018296.1">
    <property type="nucleotide sequence ID" value="NZ_NOWT01000123.1"/>
</dbReference>
<dbReference type="GO" id="GO:0006104">
    <property type="term" value="P:succinyl-CoA metabolic process"/>
    <property type="evidence" value="ECO:0007669"/>
    <property type="project" value="TreeGrafter"/>
</dbReference>
<feature type="non-terminal residue" evidence="3">
    <location>
        <position position="67"/>
    </location>
</feature>
<organism evidence="3 4">
    <name type="scientific">Azospirillum brasilense</name>
    <dbReference type="NCBI Taxonomy" id="192"/>
    <lineage>
        <taxon>Bacteria</taxon>
        <taxon>Pseudomonadati</taxon>
        <taxon>Pseudomonadota</taxon>
        <taxon>Alphaproteobacteria</taxon>
        <taxon>Rhodospirillales</taxon>
        <taxon>Azospirillaceae</taxon>
        <taxon>Azospirillum</taxon>
    </lineage>
</organism>
<evidence type="ECO:0000313" key="4">
    <source>
        <dbReference type="Proteomes" id="UP000215367"/>
    </source>
</evidence>
<dbReference type="InterPro" id="IPR011761">
    <property type="entry name" value="ATP-grasp"/>
</dbReference>
<proteinExistence type="predicted"/>
<keyword evidence="1" id="KW-0547">Nucleotide-binding</keyword>
<dbReference type="AlphaFoldDB" id="A0A235H3H8"/>